<protein>
    <submittedName>
        <fullName evidence="1">Uncharacterized protein</fullName>
    </submittedName>
</protein>
<proteinExistence type="predicted"/>
<keyword evidence="2" id="KW-1185">Reference proteome</keyword>
<reference evidence="1" key="1">
    <citation type="submission" date="2020-11" db="EMBL/GenBank/DDBJ databases">
        <authorList>
            <consortium name="DOE Joint Genome Institute"/>
            <person name="Ahrendt S."/>
            <person name="Riley R."/>
            <person name="Andreopoulos W."/>
            <person name="Labutti K."/>
            <person name="Pangilinan J."/>
            <person name="Ruiz-Duenas F.J."/>
            <person name="Barrasa J.M."/>
            <person name="Sanchez-Garcia M."/>
            <person name="Camarero S."/>
            <person name="Miyauchi S."/>
            <person name="Serrano A."/>
            <person name="Linde D."/>
            <person name="Babiker R."/>
            <person name="Drula E."/>
            <person name="Ayuso-Fernandez I."/>
            <person name="Pacheco R."/>
            <person name="Padilla G."/>
            <person name="Ferreira P."/>
            <person name="Barriuso J."/>
            <person name="Kellner H."/>
            <person name="Castanera R."/>
            <person name="Alfaro M."/>
            <person name="Ramirez L."/>
            <person name="Pisabarro A.G."/>
            <person name="Kuo A."/>
            <person name="Tritt A."/>
            <person name="Lipzen A."/>
            <person name="He G."/>
            <person name="Yan M."/>
            <person name="Ng V."/>
            <person name="Cullen D."/>
            <person name="Martin F."/>
            <person name="Rosso M.-N."/>
            <person name="Henrissat B."/>
            <person name="Hibbett D."/>
            <person name="Martinez A.T."/>
            <person name="Grigoriev I.V."/>
        </authorList>
    </citation>
    <scope>NUCLEOTIDE SEQUENCE</scope>
    <source>
        <strain evidence="1">ATCC 90797</strain>
    </source>
</reference>
<dbReference type="OrthoDB" id="3029222at2759"/>
<dbReference type="Proteomes" id="UP000807025">
    <property type="component" value="Unassembled WGS sequence"/>
</dbReference>
<name>A0A9P6D535_PLEER</name>
<accession>A0A9P6D535</accession>
<comment type="caution">
    <text evidence="1">The sequence shown here is derived from an EMBL/GenBank/DDBJ whole genome shotgun (WGS) entry which is preliminary data.</text>
</comment>
<evidence type="ECO:0000313" key="1">
    <source>
        <dbReference type="EMBL" id="KAF9492996.1"/>
    </source>
</evidence>
<organism evidence="1 2">
    <name type="scientific">Pleurotus eryngii</name>
    <name type="common">Boletus of the steppes</name>
    <dbReference type="NCBI Taxonomy" id="5323"/>
    <lineage>
        <taxon>Eukaryota</taxon>
        <taxon>Fungi</taxon>
        <taxon>Dikarya</taxon>
        <taxon>Basidiomycota</taxon>
        <taxon>Agaricomycotina</taxon>
        <taxon>Agaricomycetes</taxon>
        <taxon>Agaricomycetidae</taxon>
        <taxon>Agaricales</taxon>
        <taxon>Pleurotineae</taxon>
        <taxon>Pleurotaceae</taxon>
        <taxon>Pleurotus</taxon>
    </lineage>
</organism>
<dbReference type="EMBL" id="MU154592">
    <property type="protein sequence ID" value="KAF9492996.1"/>
    <property type="molecule type" value="Genomic_DNA"/>
</dbReference>
<sequence length="167" mass="18873">MNSGEYDEIWQPAGNFIGAFTSKVVVVEEFAKAGVPVWLIQPIKEFNELTSINTITTSTPHEDSSIQLQPWCNHKTLAWNQAADDPQCHNNLMLFSHEFLAYTDFGCISAVRDTIERPLLFPVLEMIALLSLLEIPPLITRLSPLMDVSFRIYRAPPSLSCLSLERH</sequence>
<gene>
    <name evidence="1" type="ORF">BDN71DRAFT_1508972</name>
</gene>
<dbReference type="AlphaFoldDB" id="A0A9P6D535"/>
<evidence type="ECO:0000313" key="2">
    <source>
        <dbReference type="Proteomes" id="UP000807025"/>
    </source>
</evidence>